<dbReference type="EMBL" id="OIVN01001046">
    <property type="protein sequence ID" value="SPC89162.1"/>
    <property type="molecule type" value="Genomic_DNA"/>
</dbReference>
<name>A0A2N9FPI1_FAGSY</name>
<evidence type="ECO:0000256" key="2">
    <source>
        <dbReference type="ARBA" id="ARBA00022771"/>
    </source>
</evidence>
<dbReference type="PANTHER" id="PTHR10782">
    <property type="entry name" value="ZINC FINGER MIZ DOMAIN-CONTAINING PROTEIN"/>
    <property type="match status" value="1"/>
</dbReference>
<dbReference type="CDD" id="cd16650">
    <property type="entry name" value="SP-RING_PIAS-like"/>
    <property type="match status" value="1"/>
</dbReference>
<dbReference type="InterPro" id="IPR013083">
    <property type="entry name" value="Znf_RING/FYVE/PHD"/>
</dbReference>
<keyword evidence="3" id="KW-0862">Zinc</keyword>
<dbReference type="Gene3D" id="3.30.40.10">
    <property type="entry name" value="Zinc/RING finger domain, C3HC4 (zinc finger)"/>
    <property type="match status" value="1"/>
</dbReference>
<keyword evidence="1" id="KW-0479">Metal-binding</keyword>
<evidence type="ECO:0000256" key="5">
    <source>
        <dbReference type="SAM" id="MobiDB-lite"/>
    </source>
</evidence>
<evidence type="ECO:0000313" key="7">
    <source>
        <dbReference type="EMBL" id="SPC89162.1"/>
    </source>
</evidence>
<dbReference type="InterPro" id="IPR004181">
    <property type="entry name" value="Znf_MIZ"/>
</dbReference>
<feature type="region of interest" description="Disordered" evidence="5">
    <location>
        <begin position="683"/>
        <end position="738"/>
    </location>
</feature>
<dbReference type="AlphaFoldDB" id="A0A2N9FPI1"/>
<sequence>MDNMDTSSCITTPPQAKYVWFIFSILLRGMNLIRIFHVFCSFLLNGKGVRGRNNVSMDTGPQLPTNITAMLKYGINLFQVVGQFNGNYHIVIAFMSVMSSSSETPVLQDYVQPVVASLNSGKTNERKSSVEEIRSREDVVGEEICHKRIKTPVKGHLCKHYQCFDYENFMEMNSRRPSWRCPHCNQSVCYPDIRISQDIAKANGSWKVVLENEDHTEQTGHETQSCQQERPQQGDFNGFSCVPAEVVDLTVGGDNAGNAIRRSESMARQHFQDNPPCFSVSGNLVRTEVNVSDRVEQNGSTQIEEHTCSRIPLSLSADPYVSVGGTSTWAGHATAGIPQLSSCNLAPSPVLTDDVSSLLYWQFVHVNRNNVPLSSLQSQLLGPSNLQSRQFGFGSSITSDEYGRLPSIATNVGGTSASTQGFTARAQVSSSFGQRTLDSLTPSGASAANYPSTPFMVPNMSRYYDRGHQLLRPLVNSLPVSDMASSSMQNHSFTQNRDVYMHHYISGQTLQQAASFPSQGLGAHHISSGHQNPRQCSGLRMTSPMTQSQNIVHQSIHVQPVQFQQGSGGGQAMHNVNNTQTQPRAASPPMAQMLRTAPHLPIQLQPSRTGSSLSLSMAAEQLRRNSEQRGRVDETTQPVLHAEGSATLASTENWQPSGRMRGSLTGEAYDVALRQFMLQSTQRAQVSGTSSELMSTPHGPLQMQGLVSSSTNAQSNPQAQTHPRPPGGATNWSGSWIA</sequence>
<evidence type="ECO:0000256" key="4">
    <source>
        <dbReference type="PROSITE-ProRule" id="PRU00452"/>
    </source>
</evidence>
<dbReference type="GO" id="GO:0008270">
    <property type="term" value="F:zinc ion binding"/>
    <property type="evidence" value="ECO:0007669"/>
    <property type="project" value="UniProtKB-KW"/>
</dbReference>
<evidence type="ECO:0000256" key="1">
    <source>
        <dbReference type="ARBA" id="ARBA00022723"/>
    </source>
</evidence>
<dbReference type="Pfam" id="PF02891">
    <property type="entry name" value="zf-MIZ"/>
    <property type="match status" value="1"/>
</dbReference>
<evidence type="ECO:0000259" key="6">
    <source>
        <dbReference type="PROSITE" id="PS51044"/>
    </source>
</evidence>
<dbReference type="GO" id="GO:0000785">
    <property type="term" value="C:chromatin"/>
    <property type="evidence" value="ECO:0007669"/>
    <property type="project" value="TreeGrafter"/>
</dbReference>
<protein>
    <recommendedName>
        <fullName evidence="6">SP-RING-type domain-containing protein</fullName>
    </recommendedName>
</protein>
<accession>A0A2N9FPI1</accession>
<dbReference type="GO" id="GO:0061665">
    <property type="term" value="F:SUMO ligase activity"/>
    <property type="evidence" value="ECO:0007669"/>
    <property type="project" value="TreeGrafter"/>
</dbReference>
<dbReference type="PROSITE" id="PS51044">
    <property type="entry name" value="ZF_SP_RING"/>
    <property type="match status" value="1"/>
</dbReference>
<reference evidence="7" key="1">
    <citation type="submission" date="2018-02" db="EMBL/GenBank/DDBJ databases">
        <authorList>
            <person name="Cohen D.B."/>
            <person name="Kent A.D."/>
        </authorList>
    </citation>
    <scope>NUCLEOTIDE SEQUENCE</scope>
</reference>
<evidence type="ECO:0000256" key="3">
    <source>
        <dbReference type="ARBA" id="ARBA00022833"/>
    </source>
</evidence>
<feature type="domain" description="SP-RING-type" evidence="6">
    <location>
        <begin position="126"/>
        <end position="208"/>
    </location>
</feature>
<feature type="compositionally biased region" description="Polar residues" evidence="5">
    <location>
        <begin position="705"/>
        <end position="721"/>
    </location>
</feature>
<dbReference type="GO" id="GO:0016925">
    <property type="term" value="P:protein sumoylation"/>
    <property type="evidence" value="ECO:0007669"/>
    <property type="project" value="TreeGrafter"/>
</dbReference>
<keyword evidence="2 4" id="KW-0863">Zinc-finger</keyword>
<organism evidence="7">
    <name type="scientific">Fagus sylvatica</name>
    <name type="common">Beechnut</name>
    <dbReference type="NCBI Taxonomy" id="28930"/>
    <lineage>
        <taxon>Eukaryota</taxon>
        <taxon>Viridiplantae</taxon>
        <taxon>Streptophyta</taxon>
        <taxon>Embryophyta</taxon>
        <taxon>Tracheophyta</taxon>
        <taxon>Spermatophyta</taxon>
        <taxon>Magnoliopsida</taxon>
        <taxon>eudicotyledons</taxon>
        <taxon>Gunneridae</taxon>
        <taxon>Pentapetalae</taxon>
        <taxon>rosids</taxon>
        <taxon>fabids</taxon>
        <taxon>Fagales</taxon>
        <taxon>Fagaceae</taxon>
        <taxon>Fagus</taxon>
    </lineage>
</organism>
<feature type="compositionally biased region" description="Polar residues" evidence="5">
    <location>
        <begin position="683"/>
        <end position="694"/>
    </location>
</feature>
<dbReference type="PANTHER" id="PTHR10782:SF4">
    <property type="entry name" value="TONALLI, ISOFORM E"/>
    <property type="match status" value="1"/>
</dbReference>
<gene>
    <name evidence="7" type="ORF">FSB_LOCUS17044</name>
</gene>
<proteinExistence type="predicted"/>